<keyword evidence="4" id="KW-1185">Reference proteome</keyword>
<keyword evidence="1" id="KW-0472">Membrane</keyword>
<feature type="transmembrane region" description="Helical" evidence="1">
    <location>
        <begin position="91"/>
        <end position="111"/>
    </location>
</feature>
<sequence>MQEIGFVFFELMSVMNPQRLLSLDVFRGITIVLMIFVNGQAVLNHYSILGHADWNGCTFADLVFPFFLFIVGLTTVISLHKHKSNERKNELYLGILKRTIMLFALGVFLNIFPYPINLETIRIYGILQRIAVCYFVGALLYLNTSQKVQLALFISILIGYWFLMVKIPVPGTSGTELTQNENWVAYFDQLLFAPAHLYEKYYDPEGFLSTFPAIASTLAGLLTGKFLLSSKSSSIKCLLMLLAGCVFLVISWFWSINFPMNKNLWTSSFVLWTSGWALVLFAVCYGVIDIYDYRKWAFPFKVFGMNAIFAFVFHAILLKLQYAFKVSVSSGKSIYLITYLADYFFGNFSQENAAILYASCFVLLNYITVWVLYKRGIFIKL</sequence>
<accession>A0A0W1A1C5</accession>
<dbReference type="EC" id="2.3.1.78" evidence="3"/>
<proteinExistence type="predicted"/>
<keyword evidence="3" id="KW-0012">Acyltransferase</keyword>
<feature type="transmembrane region" description="Helical" evidence="1">
    <location>
        <begin position="269"/>
        <end position="291"/>
    </location>
</feature>
<feature type="transmembrane region" description="Helical" evidence="1">
    <location>
        <begin position="354"/>
        <end position="373"/>
    </location>
</feature>
<dbReference type="STRING" id="66969.Lwal_3188"/>
<keyword evidence="1" id="KW-0812">Transmembrane</keyword>
<feature type="transmembrane region" description="Helical" evidence="1">
    <location>
        <begin position="62"/>
        <end position="79"/>
    </location>
</feature>
<name>A0A0W1A1C5_9GAMM</name>
<protein>
    <submittedName>
        <fullName evidence="3">Putative Heparan-alpha-glucosaminide N-acetyltransferase</fullName>
        <ecNumber evidence="3">2.3.1.78</ecNumber>
    </submittedName>
</protein>
<dbReference type="InterPro" id="IPR012429">
    <property type="entry name" value="HGSNAT_cat"/>
</dbReference>
<dbReference type="Pfam" id="PF07786">
    <property type="entry name" value="HGSNAT_cat"/>
    <property type="match status" value="1"/>
</dbReference>
<evidence type="ECO:0000313" key="3">
    <source>
        <dbReference type="EMBL" id="KTD75147.1"/>
    </source>
</evidence>
<evidence type="ECO:0000256" key="1">
    <source>
        <dbReference type="SAM" id="Phobius"/>
    </source>
</evidence>
<organism evidence="3 4">
    <name type="scientific">Legionella waltersii</name>
    <dbReference type="NCBI Taxonomy" id="66969"/>
    <lineage>
        <taxon>Bacteria</taxon>
        <taxon>Pseudomonadati</taxon>
        <taxon>Pseudomonadota</taxon>
        <taxon>Gammaproteobacteria</taxon>
        <taxon>Legionellales</taxon>
        <taxon>Legionellaceae</taxon>
        <taxon>Legionella</taxon>
    </lineage>
</organism>
<dbReference type="PANTHER" id="PTHR31061">
    <property type="entry name" value="LD22376P"/>
    <property type="match status" value="1"/>
</dbReference>
<evidence type="ECO:0000313" key="4">
    <source>
        <dbReference type="Proteomes" id="UP000054729"/>
    </source>
</evidence>
<feature type="transmembrane region" description="Helical" evidence="1">
    <location>
        <begin position="123"/>
        <end position="143"/>
    </location>
</feature>
<dbReference type="PANTHER" id="PTHR31061:SF24">
    <property type="entry name" value="LD22376P"/>
    <property type="match status" value="1"/>
</dbReference>
<comment type="caution">
    <text evidence="3">The sequence shown here is derived from an EMBL/GenBank/DDBJ whole genome shotgun (WGS) entry which is preliminary data.</text>
</comment>
<feature type="domain" description="Heparan-alpha-glucosaminide N-acetyltransferase catalytic" evidence="2">
    <location>
        <begin position="19"/>
        <end position="236"/>
    </location>
</feature>
<feature type="transmembrane region" description="Helical" evidence="1">
    <location>
        <begin position="237"/>
        <end position="257"/>
    </location>
</feature>
<dbReference type="GO" id="GO:0015019">
    <property type="term" value="F:heparan-alpha-glucosaminide N-acetyltransferase activity"/>
    <property type="evidence" value="ECO:0007669"/>
    <property type="project" value="UniProtKB-EC"/>
</dbReference>
<evidence type="ECO:0000259" key="2">
    <source>
        <dbReference type="Pfam" id="PF07786"/>
    </source>
</evidence>
<dbReference type="PATRIC" id="fig|66969.6.peg.3476"/>
<gene>
    <name evidence="3" type="ORF">Lwal_3188</name>
</gene>
<keyword evidence="1" id="KW-1133">Transmembrane helix</keyword>
<feature type="transmembrane region" description="Helical" evidence="1">
    <location>
        <begin position="303"/>
        <end position="324"/>
    </location>
</feature>
<reference evidence="3 4" key="1">
    <citation type="submission" date="2015-11" db="EMBL/GenBank/DDBJ databases">
        <title>Genomic analysis of 38 Legionella species identifies large and diverse effector repertoires.</title>
        <authorList>
            <person name="Burstein D."/>
            <person name="Amaro F."/>
            <person name="Zusman T."/>
            <person name="Lifshitz Z."/>
            <person name="Cohen O."/>
            <person name="Gilbert J.A."/>
            <person name="Pupko T."/>
            <person name="Shuman H.A."/>
            <person name="Segal G."/>
        </authorList>
    </citation>
    <scope>NUCLEOTIDE SEQUENCE [LARGE SCALE GENOMIC DNA]</scope>
    <source>
        <strain evidence="3 4">ATCC 51914</strain>
    </source>
</reference>
<dbReference type="EMBL" id="LNZB01000060">
    <property type="protein sequence ID" value="KTD75147.1"/>
    <property type="molecule type" value="Genomic_DNA"/>
</dbReference>
<dbReference type="Proteomes" id="UP000054729">
    <property type="component" value="Unassembled WGS sequence"/>
</dbReference>
<feature type="transmembrane region" description="Helical" evidence="1">
    <location>
        <begin position="207"/>
        <end position="228"/>
    </location>
</feature>
<feature type="transmembrane region" description="Helical" evidence="1">
    <location>
        <begin position="21"/>
        <end position="42"/>
    </location>
</feature>
<dbReference type="AlphaFoldDB" id="A0A0W1A1C5"/>
<feature type="transmembrane region" description="Helical" evidence="1">
    <location>
        <begin position="150"/>
        <end position="169"/>
    </location>
</feature>
<keyword evidence="3" id="KW-0808">Transferase</keyword>